<dbReference type="InterPro" id="IPR013538">
    <property type="entry name" value="ASHA1/2-like_C"/>
</dbReference>
<name>A0ABS5DTM3_9BURK</name>
<evidence type="ECO:0000313" key="4">
    <source>
        <dbReference type="Proteomes" id="UP000672097"/>
    </source>
</evidence>
<evidence type="ECO:0000259" key="2">
    <source>
        <dbReference type="Pfam" id="PF08327"/>
    </source>
</evidence>
<dbReference type="RefSeq" id="WP_210806413.1">
    <property type="nucleotide sequence ID" value="NZ_JAGQDG010000001.1"/>
</dbReference>
<dbReference type="SUPFAM" id="SSF55961">
    <property type="entry name" value="Bet v1-like"/>
    <property type="match status" value="1"/>
</dbReference>
<keyword evidence="4" id="KW-1185">Reference proteome</keyword>
<accession>A0ABS5DTM3</accession>
<dbReference type="Pfam" id="PF08327">
    <property type="entry name" value="AHSA1"/>
    <property type="match status" value="1"/>
</dbReference>
<dbReference type="Gene3D" id="3.30.530.20">
    <property type="match status" value="1"/>
</dbReference>
<evidence type="ECO:0000256" key="1">
    <source>
        <dbReference type="ARBA" id="ARBA00006817"/>
    </source>
</evidence>
<evidence type="ECO:0000313" key="3">
    <source>
        <dbReference type="EMBL" id="MBQ0934505.1"/>
    </source>
</evidence>
<dbReference type="InterPro" id="IPR023393">
    <property type="entry name" value="START-like_dom_sf"/>
</dbReference>
<feature type="domain" description="Activator of Hsp90 ATPase homologue 1/2-like C-terminal" evidence="2">
    <location>
        <begin position="12"/>
        <end position="138"/>
    </location>
</feature>
<reference evidence="3 4" key="1">
    <citation type="submission" date="2021-04" db="EMBL/GenBank/DDBJ databases">
        <title>The genome sequence of type strain Ideonella paludis KCTC 32238.</title>
        <authorList>
            <person name="Liu Y."/>
        </authorList>
    </citation>
    <scope>NUCLEOTIDE SEQUENCE [LARGE SCALE GENOMIC DNA]</scope>
    <source>
        <strain evidence="3 4">KCTC 32238</strain>
    </source>
</reference>
<protein>
    <submittedName>
        <fullName evidence="3">SRPBCC domain-containing protein</fullName>
    </submittedName>
</protein>
<dbReference type="Proteomes" id="UP000672097">
    <property type="component" value="Unassembled WGS sequence"/>
</dbReference>
<organism evidence="3 4">
    <name type="scientific">Ideonella paludis</name>
    <dbReference type="NCBI Taxonomy" id="1233411"/>
    <lineage>
        <taxon>Bacteria</taxon>
        <taxon>Pseudomonadati</taxon>
        <taxon>Pseudomonadota</taxon>
        <taxon>Betaproteobacteria</taxon>
        <taxon>Burkholderiales</taxon>
        <taxon>Sphaerotilaceae</taxon>
        <taxon>Ideonella</taxon>
    </lineage>
</organism>
<comment type="similarity">
    <text evidence="1">Belongs to the AHA1 family.</text>
</comment>
<comment type="caution">
    <text evidence="3">The sequence shown here is derived from an EMBL/GenBank/DDBJ whole genome shotgun (WGS) entry which is preliminary data.</text>
</comment>
<gene>
    <name evidence="3" type="ORF">KAK11_04115</name>
</gene>
<dbReference type="EMBL" id="JAGQDG010000001">
    <property type="protein sequence ID" value="MBQ0934505.1"/>
    <property type="molecule type" value="Genomic_DNA"/>
</dbReference>
<proteinExistence type="inferred from homology"/>
<sequence>MNTFHNQRVLPAPPAAVFAAIATPERLARWWGPAGFSNRFERCDFRPGGRWVFEMVGPDGTVYPNESVFQHIEPHRQVVVRHTCAPLFTLTITLEPVAEGTRVQWQQVFDDPAFAQAAAHILQPANEQNLDRLHAELERSATCPG</sequence>